<evidence type="ECO:0000256" key="3">
    <source>
        <dbReference type="ARBA" id="ARBA00022692"/>
    </source>
</evidence>
<evidence type="ECO:0000313" key="13">
    <source>
        <dbReference type="Proteomes" id="UP000271554"/>
    </source>
</evidence>
<evidence type="ECO:0000259" key="11">
    <source>
        <dbReference type="Pfam" id="PF00487"/>
    </source>
</evidence>
<evidence type="ECO:0000256" key="1">
    <source>
        <dbReference type="ARBA" id="ARBA00004141"/>
    </source>
</evidence>
<dbReference type="GO" id="GO:0016717">
    <property type="term" value="F:oxidoreductase activity, acting on paired donors, with oxidation of a pair of donors resulting in the reduction of molecular oxygen to two molecules of water"/>
    <property type="evidence" value="ECO:0007669"/>
    <property type="project" value="InterPro"/>
</dbReference>
<dbReference type="InterPro" id="IPR005804">
    <property type="entry name" value="FA_desaturase_dom"/>
</dbReference>
<evidence type="ECO:0000256" key="2">
    <source>
        <dbReference type="ARBA" id="ARBA00008749"/>
    </source>
</evidence>
<dbReference type="CDD" id="cd03505">
    <property type="entry name" value="Delta9-FADS-like"/>
    <property type="match status" value="1"/>
</dbReference>
<dbReference type="RefSeq" id="WP_246033373.1">
    <property type="nucleotide sequence ID" value="NZ_CP032698.1"/>
</dbReference>
<evidence type="ECO:0000256" key="8">
    <source>
        <dbReference type="ARBA" id="ARBA00023098"/>
    </source>
</evidence>
<dbReference type="EMBL" id="CP032698">
    <property type="protein sequence ID" value="AYG78425.1"/>
    <property type="molecule type" value="Genomic_DNA"/>
</dbReference>
<keyword evidence="13" id="KW-1185">Reference proteome</keyword>
<keyword evidence="8" id="KW-0443">Lipid metabolism</keyword>
<keyword evidence="5 10" id="KW-1133">Transmembrane helix</keyword>
<evidence type="ECO:0000256" key="7">
    <source>
        <dbReference type="ARBA" id="ARBA00023004"/>
    </source>
</evidence>
<evidence type="ECO:0000313" key="12">
    <source>
        <dbReference type="EMBL" id="AYG78425.1"/>
    </source>
</evidence>
<evidence type="ECO:0000256" key="6">
    <source>
        <dbReference type="ARBA" id="ARBA00023002"/>
    </source>
</evidence>
<dbReference type="KEGG" id="shun:DWB77_00532"/>
<feature type="transmembrane region" description="Helical" evidence="10">
    <location>
        <begin position="29"/>
        <end position="50"/>
    </location>
</feature>
<evidence type="ECO:0000256" key="10">
    <source>
        <dbReference type="SAM" id="Phobius"/>
    </source>
</evidence>
<feature type="transmembrane region" description="Helical" evidence="10">
    <location>
        <begin position="95"/>
        <end position="114"/>
    </location>
</feature>
<comment type="subcellular location">
    <subcellularLocation>
        <location evidence="1">Membrane</location>
        <topology evidence="1">Multi-pass membrane protein</topology>
    </subcellularLocation>
</comment>
<keyword evidence="9 10" id="KW-0472">Membrane</keyword>
<comment type="similarity">
    <text evidence="2">Belongs to the fatty acid desaturase type 2 family.</text>
</comment>
<accession>A0A387H3Z4</accession>
<organism evidence="12 13">
    <name type="scientific">Streptomyces hundungensis</name>
    <dbReference type="NCBI Taxonomy" id="1077946"/>
    <lineage>
        <taxon>Bacteria</taxon>
        <taxon>Bacillati</taxon>
        <taxon>Actinomycetota</taxon>
        <taxon>Actinomycetes</taxon>
        <taxon>Kitasatosporales</taxon>
        <taxon>Streptomycetaceae</taxon>
        <taxon>Streptomyces</taxon>
    </lineage>
</organism>
<dbReference type="AlphaFoldDB" id="A0A387H3Z4"/>
<keyword evidence="4" id="KW-0276">Fatty acid metabolism</keyword>
<evidence type="ECO:0000256" key="4">
    <source>
        <dbReference type="ARBA" id="ARBA00022832"/>
    </source>
</evidence>
<dbReference type="Proteomes" id="UP000271554">
    <property type="component" value="Chromosome"/>
</dbReference>
<proteinExistence type="inferred from homology"/>
<keyword evidence="3 10" id="KW-0812">Transmembrane</keyword>
<gene>
    <name evidence="12" type="ORF">DWB77_00532</name>
</gene>
<evidence type="ECO:0000256" key="5">
    <source>
        <dbReference type="ARBA" id="ARBA00022989"/>
    </source>
</evidence>
<dbReference type="Pfam" id="PF00487">
    <property type="entry name" value="FA_desaturase"/>
    <property type="match status" value="1"/>
</dbReference>
<dbReference type="GO" id="GO:0016020">
    <property type="term" value="C:membrane"/>
    <property type="evidence" value="ECO:0007669"/>
    <property type="project" value="UniProtKB-SubCell"/>
</dbReference>
<keyword evidence="7" id="KW-0408">Iron</keyword>
<protein>
    <recommendedName>
        <fullName evidence="11">Fatty acid desaturase domain-containing protein</fullName>
    </recommendedName>
</protein>
<feature type="domain" description="Fatty acid desaturase" evidence="11">
    <location>
        <begin position="56"/>
        <end position="272"/>
    </location>
</feature>
<evidence type="ECO:0000256" key="9">
    <source>
        <dbReference type="ARBA" id="ARBA00023136"/>
    </source>
</evidence>
<dbReference type="PANTHER" id="PTHR11351">
    <property type="entry name" value="ACYL-COA DESATURASE"/>
    <property type="match status" value="1"/>
</dbReference>
<name>A0A387H3Z4_9ACTN</name>
<feature type="transmembrane region" description="Helical" evidence="10">
    <location>
        <begin position="56"/>
        <end position="74"/>
    </location>
</feature>
<reference evidence="12 13" key="1">
    <citation type="submission" date="2018-10" db="EMBL/GenBank/DDBJ databases">
        <title>Relationship between Morphology and Antimicrobial Activity in Streptomyces.</title>
        <authorList>
            <person name="Kang H.J."/>
            <person name="Kim S.B."/>
        </authorList>
    </citation>
    <scope>NUCLEOTIDE SEQUENCE [LARGE SCALE GENOMIC DNA]</scope>
    <source>
        <strain evidence="12 13">BH38</strain>
    </source>
</reference>
<sequence length="331" mass="36816">MTASLDRAEGPRAPLPDTVPVSLPLRTGYLLTLVVGPLAVLALALAAALAGGWGPHWYDAVLGAGMYALSIMGITAGYHRHFTHLSFKAKRPLRIALGIAGGLALEGPVTMWVAEHRRHHQYADREGDPHSPWKYGTTRRALLKGLWHAQVGWFASSPVRSHYPRYAPDLLADRDVRRLDRCYPLTMAVSLGLPPALVLAVTRDWRAAAVTLLWASLVRYAVVHHVTWSVNSVAHAFGNRHYRTRDQSRDVAWVALLTFGEGWHNLHHADPNSARHGGLPGQPDLTAWLIARFERWGWAHDVRWPDTRRITARHSAETTARRTPPTRALGE</sequence>
<dbReference type="InterPro" id="IPR015876">
    <property type="entry name" value="Acyl-CoA_DS"/>
</dbReference>
<dbReference type="GO" id="GO:0006631">
    <property type="term" value="P:fatty acid metabolic process"/>
    <property type="evidence" value="ECO:0007669"/>
    <property type="project" value="UniProtKB-KW"/>
</dbReference>
<dbReference type="PRINTS" id="PR00075">
    <property type="entry name" value="FACDDSATRASE"/>
</dbReference>
<keyword evidence="6" id="KW-0560">Oxidoreductase</keyword>
<dbReference type="PANTHER" id="PTHR11351:SF3">
    <property type="entry name" value="BLL4393 PROTEIN"/>
    <property type="match status" value="1"/>
</dbReference>